<keyword evidence="11" id="KW-1185">Reference proteome</keyword>
<evidence type="ECO:0000256" key="1">
    <source>
        <dbReference type="ARBA" id="ARBA00001954"/>
    </source>
</evidence>
<evidence type="ECO:0000256" key="3">
    <source>
        <dbReference type="ARBA" id="ARBA00022723"/>
    </source>
</evidence>
<evidence type="ECO:0000256" key="2">
    <source>
        <dbReference type="ARBA" id="ARBA00005896"/>
    </source>
</evidence>
<dbReference type="GO" id="GO:0016706">
    <property type="term" value="F:2-oxoglutarate-dependent dioxygenase activity"/>
    <property type="evidence" value="ECO:0007669"/>
    <property type="project" value="TreeGrafter"/>
</dbReference>
<keyword evidence="6" id="KW-0408">Iron</keyword>
<dbReference type="Pfam" id="PF02668">
    <property type="entry name" value="TauD"/>
    <property type="match status" value="1"/>
</dbReference>
<dbReference type="PANTHER" id="PTHR30468">
    <property type="entry name" value="ALPHA-KETOGLUTARATE-DEPENDENT SULFONATE DIOXYGENASE"/>
    <property type="match status" value="1"/>
</dbReference>
<dbReference type="EMBL" id="LVVK01000013">
    <property type="protein sequence ID" value="OPB42691.1"/>
    <property type="molecule type" value="Genomic_DNA"/>
</dbReference>
<dbReference type="AlphaFoldDB" id="A0A1T3CNQ9"/>
<comment type="caution">
    <text evidence="10">The sequence shown here is derived from an EMBL/GenBank/DDBJ whole genome shotgun (WGS) entry which is preliminary data.</text>
</comment>
<dbReference type="InterPro" id="IPR051323">
    <property type="entry name" value="AtsK-like"/>
</dbReference>
<comment type="cofactor">
    <cofactor evidence="1">
        <name>Fe(2+)</name>
        <dbReference type="ChEBI" id="CHEBI:29033"/>
    </cofactor>
</comment>
<evidence type="ECO:0000256" key="8">
    <source>
        <dbReference type="SAM" id="Coils"/>
    </source>
</evidence>
<dbReference type="Proteomes" id="UP000191004">
    <property type="component" value="Unassembled WGS sequence"/>
</dbReference>
<dbReference type="OrthoDB" id="10257314at2759"/>
<feature type="coiled-coil region" evidence="8">
    <location>
        <begin position="366"/>
        <end position="393"/>
    </location>
</feature>
<protein>
    <recommendedName>
        <fullName evidence="9">TauD/TfdA-like domain-containing protein</fullName>
    </recommendedName>
</protein>
<evidence type="ECO:0000256" key="7">
    <source>
        <dbReference type="ARBA" id="ARBA00023242"/>
    </source>
</evidence>
<dbReference type="InterPro" id="IPR042098">
    <property type="entry name" value="TauD-like_sf"/>
</dbReference>
<comment type="similarity">
    <text evidence="2">Belongs to the TfdA dioxygenase family.</text>
</comment>
<dbReference type="GO" id="GO:0046872">
    <property type="term" value="F:metal ion binding"/>
    <property type="evidence" value="ECO:0007669"/>
    <property type="project" value="UniProtKB-KW"/>
</dbReference>
<accession>A0A1T3CNQ9</accession>
<evidence type="ECO:0000256" key="6">
    <source>
        <dbReference type="ARBA" id="ARBA00023004"/>
    </source>
</evidence>
<keyword evidence="8" id="KW-0175">Coiled coil</keyword>
<dbReference type="PANTHER" id="PTHR30468:SF28">
    <property type="entry name" value="ALPHA-KETOGLUTARATE-DEPENDENT TAURINE DIOXYGENASE (AFU_ORTHOLOGUE AFUA_8G02210)-RELATED"/>
    <property type="match status" value="1"/>
</dbReference>
<evidence type="ECO:0000313" key="11">
    <source>
        <dbReference type="Proteomes" id="UP000191004"/>
    </source>
</evidence>
<organism evidence="10 11">
    <name type="scientific">Trichoderma guizhouense</name>
    <dbReference type="NCBI Taxonomy" id="1491466"/>
    <lineage>
        <taxon>Eukaryota</taxon>
        <taxon>Fungi</taxon>
        <taxon>Dikarya</taxon>
        <taxon>Ascomycota</taxon>
        <taxon>Pezizomycotina</taxon>
        <taxon>Sordariomycetes</taxon>
        <taxon>Hypocreomycetidae</taxon>
        <taxon>Hypocreales</taxon>
        <taxon>Hypocreaceae</taxon>
        <taxon>Trichoderma</taxon>
    </lineage>
</organism>
<sequence length="765" mass="85896">MSATKTVTQSGTAVGKLTLAYDDAIHQKYRYHDYLPVYDEETHFDPIQPFEFTDRGLAADKAKSALLSSANPELKVSKITPVIGTEIRGLQLSQLNDTQKNELALLIAERGVVIFRGQDFKDIGPEKQTEFARYFGPLHVHPVGAHVKGHLEYHNIYLGPDNEYRARQRRERLTTTGYHSDVSYEHQPPGITILTLLSVPPTGGDTAWASQTAAYARLSQPIKTLLEGLRAEHSGFNQAENARRDGKFVRREPVKSEHPIVRVHPVTGEKALFVNKGFTKRIIGLNHEESDALLQLLFNHIALGQDFQVRVKWEEGTVALWDNRVTAHTAISDFDIHNPQEGLRHGVRLTTQADKPSGVNGLKSHRQRTKDYMDALEQEVLRLRAEGDRLNQIATNWKKCAVALVNSGSTPVLNLQHISQFGPGIFLWSVSSSTVEVTIDDPALFMSDEYQWQAYHQQSMLYPSMDMIPHINIEDASEEFLLRNFYENVIPTLDVTESTNQGYSKHILPLAFKHQMVRSSILAASASHIQITQGSKSMVDRLNYRSTALAELRQISARPETDSSAPLATILGLMIDDMICGHRECPALLKLAEFWVRKDCPFSTDATEKATRRFLLDQVQLLKAVVCPLYQFNKLLSKDRQASDGKQLLSLNQKDLFEVFSSMESAMAQACHIYSLPTTSSPLDSSGSDSDSSSDDLNRLLDKLQSTVRKIPPYSLGENSLTWVYFVAASRSRRLDHNAFFVARLAELLQRIGHDRVNELLAGLI</sequence>
<proteinExistence type="inferred from homology"/>
<keyword evidence="5" id="KW-0560">Oxidoreductase</keyword>
<dbReference type="InterPro" id="IPR003819">
    <property type="entry name" value="TauD/TfdA-like"/>
</dbReference>
<dbReference type="CDD" id="cd14686">
    <property type="entry name" value="bZIP"/>
    <property type="match status" value="1"/>
</dbReference>
<keyword evidence="3" id="KW-0479">Metal-binding</keyword>
<keyword evidence="4" id="KW-0223">Dioxygenase</keyword>
<evidence type="ECO:0000256" key="4">
    <source>
        <dbReference type="ARBA" id="ARBA00022964"/>
    </source>
</evidence>
<evidence type="ECO:0000259" key="9">
    <source>
        <dbReference type="Pfam" id="PF02668"/>
    </source>
</evidence>
<keyword evidence="7" id="KW-0539">Nucleus</keyword>
<feature type="domain" description="TauD/TfdA-like" evidence="9">
    <location>
        <begin position="76"/>
        <end position="349"/>
    </location>
</feature>
<dbReference type="InterPro" id="IPR021858">
    <property type="entry name" value="Fun_TF"/>
</dbReference>
<evidence type="ECO:0000313" key="10">
    <source>
        <dbReference type="EMBL" id="OPB42691.1"/>
    </source>
</evidence>
<dbReference type="Gene3D" id="3.60.130.10">
    <property type="entry name" value="Clavaminate synthase-like"/>
    <property type="match status" value="1"/>
</dbReference>
<gene>
    <name evidence="10" type="ORF">A0O28_0038120</name>
</gene>
<dbReference type="GO" id="GO:0005737">
    <property type="term" value="C:cytoplasm"/>
    <property type="evidence" value="ECO:0007669"/>
    <property type="project" value="TreeGrafter"/>
</dbReference>
<dbReference type="SUPFAM" id="SSF51197">
    <property type="entry name" value="Clavaminate synthase-like"/>
    <property type="match status" value="1"/>
</dbReference>
<dbReference type="Pfam" id="PF11951">
    <property type="entry name" value="Fungal_trans_2"/>
    <property type="match status" value="2"/>
</dbReference>
<reference evidence="10 11" key="1">
    <citation type="submission" date="2016-04" db="EMBL/GenBank/DDBJ databases">
        <title>Multiple horizontal gene transfer events from other fungi enriched the ability of the initially mycotrophic fungus Trichoderma (Ascomycota) to feed on dead plant biomass.</title>
        <authorList>
            <person name="Atanasova L."/>
            <person name="Chenthamara K."/>
            <person name="Zhang J."/>
            <person name="Grujic M."/>
            <person name="Henrissat B."/>
            <person name="Kuo A."/>
            <person name="Aertz A."/>
            <person name="Salamov A."/>
            <person name="Lipzen A."/>
            <person name="Labutti K."/>
            <person name="Barry K."/>
            <person name="Miao Y."/>
            <person name="Rahimi M.J."/>
            <person name="Shen Q."/>
            <person name="Grigoriev I.V."/>
            <person name="Kubicek C.P."/>
            <person name="Druzhinina I.S."/>
        </authorList>
    </citation>
    <scope>NUCLEOTIDE SEQUENCE [LARGE SCALE GENOMIC DNA]</scope>
    <source>
        <strain evidence="10 11">NJAU 4742</strain>
    </source>
</reference>
<evidence type="ECO:0000256" key="5">
    <source>
        <dbReference type="ARBA" id="ARBA00023002"/>
    </source>
</evidence>
<dbReference type="FunFam" id="3.60.130.10:FF:000003">
    <property type="entry name" value="Alpha-ketoglutarate-dependent taurine dioxygenase"/>
    <property type="match status" value="1"/>
</dbReference>
<name>A0A1T3CNQ9_9HYPO</name>